<name>A0A7M2X1F2_9BACT</name>
<organism evidence="1 2">
    <name type="scientific">Humisphaera borealis</name>
    <dbReference type="NCBI Taxonomy" id="2807512"/>
    <lineage>
        <taxon>Bacteria</taxon>
        <taxon>Pseudomonadati</taxon>
        <taxon>Planctomycetota</taxon>
        <taxon>Phycisphaerae</taxon>
        <taxon>Tepidisphaerales</taxon>
        <taxon>Tepidisphaeraceae</taxon>
        <taxon>Humisphaera</taxon>
    </lineage>
</organism>
<dbReference type="SUPFAM" id="SSF51905">
    <property type="entry name" value="FAD/NAD(P)-binding domain"/>
    <property type="match status" value="1"/>
</dbReference>
<dbReference type="InterPro" id="IPR036188">
    <property type="entry name" value="FAD/NAD-bd_sf"/>
</dbReference>
<dbReference type="AlphaFoldDB" id="A0A7M2X1F2"/>
<dbReference type="PRINTS" id="PR00411">
    <property type="entry name" value="PNDRDTASEI"/>
</dbReference>
<keyword evidence="2" id="KW-1185">Reference proteome</keyword>
<dbReference type="Proteomes" id="UP000593765">
    <property type="component" value="Chromosome"/>
</dbReference>
<dbReference type="PRINTS" id="PR00368">
    <property type="entry name" value="FADPNR"/>
</dbReference>
<evidence type="ECO:0000313" key="2">
    <source>
        <dbReference type="Proteomes" id="UP000593765"/>
    </source>
</evidence>
<sequence length="411" mass="44333">MGTGQRIFIIGGGPIGLEAAAYGRAAGLDVVLAERKDIGASVASWGFVRMFTPWHLNTTPLGRATLGNDPLFASNACPTGQEFVDQYLLPLAESDLLQGCIDTGFRVLAVGHEEPDTTPGNRRRSGRFRLLVCDRYGIEQIDHADYVLDCSGTYGNRRWAGRGGVPAVGEAGVKSAIWYTVPDVLGADRASFENRRTMLVGAGTSALTVLQHLATLAAESPMTRVTWVVRRWGEVLSLADEDPLPARRALAEAALRLLARPPAWLDVHENATVDRLDASHGLTAWLSGRDGVVERHVDEMIAAVGFRPDEMIHEPLGVTPAYADFHATEAALGTNDLSVDSSSHTNALQGPPTVPSVGSDYYLLGHKSFGTNSNFLLRTGHRQVREVFREITGEPDFDLYATANEACVGMA</sequence>
<protein>
    <recommendedName>
        <fullName evidence="3">FAD-dependent oxidoreductase</fullName>
    </recommendedName>
</protein>
<dbReference type="Gene3D" id="3.50.50.60">
    <property type="entry name" value="FAD/NAD(P)-binding domain"/>
    <property type="match status" value="1"/>
</dbReference>
<proteinExistence type="predicted"/>
<evidence type="ECO:0008006" key="3">
    <source>
        <dbReference type="Google" id="ProtNLM"/>
    </source>
</evidence>
<dbReference type="EMBL" id="CP063458">
    <property type="protein sequence ID" value="QOV90560.1"/>
    <property type="molecule type" value="Genomic_DNA"/>
</dbReference>
<dbReference type="RefSeq" id="WP_206293649.1">
    <property type="nucleotide sequence ID" value="NZ_CP063458.1"/>
</dbReference>
<dbReference type="KEGG" id="hbs:IPV69_04105"/>
<accession>A0A7M2X1F2</accession>
<gene>
    <name evidence="1" type="ORF">IPV69_04105</name>
</gene>
<evidence type="ECO:0000313" key="1">
    <source>
        <dbReference type="EMBL" id="QOV90560.1"/>
    </source>
</evidence>
<reference evidence="1 2" key="1">
    <citation type="submission" date="2020-10" db="EMBL/GenBank/DDBJ databases">
        <title>Wide distribution of Phycisphaera-like planctomycetes from WD2101 soil group in peatlands and genome analysis of the first cultivated representative.</title>
        <authorList>
            <person name="Dedysh S.N."/>
            <person name="Beletsky A.V."/>
            <person name="Ivanova A."/>
            <person name="Kulichevskaya I.S."/>
            <person name="Suzina N.E."/>
            <person name="Philippov D.A."/>
            <person name="Rakitin A.L."/>
            <person name="Mardanov A.V."/>
            <person name="Ravin N.V."/>
        </authorList>
    </citation>
    <scope>NUCLEOTIDE SEQUENCE [LARGE SCALE GENOMIC DNA]</scope>
    <source>
        <strain evidence="1 2">M1803</strain>
    </source>
</reference>